<dbReference type="InterPro" id="IPR048951">
    <property type="entry name" value="Ppx_C"/>
</dbReference>
<dbReference type="InterPro" id="IPR050273">
    <property type="entry name" value="GppA/Ppx_hydrolase"/>
</dbReference>
<proteinExistence type="predicted"/>
<dbReference type="PANTHER" id="PTHR30005">
    <property type="entry name" value="EXOPOLYPHOSPHATASE"/>
    <property type="match status" value="1"/>
</dbReference>
<sequence length="516" mass="55888">MSSVSGQVAAIAPLPRREQRAAQDELRVGVVDIGSNSIRLVVFDGLKRVPVPMFNEKVLPGLGRGLAESGKLNEEGVAVALDSLERFAGLARAMGVARLDLLATAAVREASNGPEFVAEVERRCGRAVAILSGQEEARLSALGVMSGMPSARGVMGDLGGGSLELVRLEAGQVQDSVTLPLGPLRLTDESGGDRERALAFAARELDKVAWLAEVPADALYPVGGAWRALARLHMDHTVYPLHMIHGYGIPRGEAEELVRLVGRLGKRSLARIGSVSKRRLETLPLAALVLEKVLERVKSKRVVFSAFGLREGWLFDSLPEPERGLDPLLAAAEDWAAREGRFPQLAPALTDWTAPLFPNESASAARLRSAACRLSDIGWRYHPDYRAEQILLRILRAQELFVEHHERAFLGLALHHRYGGKPEDEGLETTRALLRPNKTRRAEALGAALRLAYATCGGAEQGLRETALSWDGKDLRLLIPSDTSVPPGQTLERRLQTLADALDAGKAEIVREAPKG</sequence>
<dbReference type="STRING" id="560819.SAMN05428998_11995"/>
<protein>
    <submittedName>
        <fullName evidence="3">Exopolyphosphatase / guanosine-5'-triphosphate,3'-diphosphate pyrophosphatase</fullName>
    </submittedName>
</protein>
<dbReference type="RefSeq" id="WP_085124590.1">
    <property type="nucleotide sequence ID" value="NZ_FWZX01000019.1"/>
</dbReference>
<feature type="domain" description="Exopolyphosphatase C-terminal" evidence="2">
    <location>
        <begin position="328"/>
        <end position="500"/>
    </location>
</feature>
<feature type="domain" description="Ppx/GppA phosphatase N-terminal" evidence="1">
    <location>
        <begin position="51"/>
        <end position="319"/>
    </location>
</feature>
<evidence type="ECO:0000313" key="3">
    <source>
        <dbReference type="EMBL" id="SMF54107.1"/>
    </source>
</evidence>
<dbReference type="Gene3D" id="3.30.420.40">
    <property type="match status" value="1"/>
</dbReference>
<organism evidence="3 4">
    <name type="scientific">Tistlia consotensis USBA 355</name>
    <dbReference type="NCBI Taxonomy" id="560819"/>
    <lineage>
        <taxon>Bacteria</taxon>
        <taxon>Pseudomonadati</taxon>
        <taxon>Pseudomonadota</taxon>
        <taxon>Alphaproteobacteria</taxon>
        <taxon>Rhodospirillales</taxon>
        <taxon>Rhodovibrionaceae</taxon>
        <taxon>Tistlia</taxon>
    </lineage>
</organism>
<evidence type="ECO:0000259" key="2">
    <source>
        <dbReference type="Pfam" id="PF21697"/>
    </source>
</evidence>
<dbReference type="Gene3D" id="3.30.420.150">
    <property type="entry name" value="Exopolyphosphatase. Domain 2"/>
    <property type="match status" value="1"/>
</dbReference>
<dbReference type="Gene3D" id="1.10.3210.10">
    <property type="entry name" value="Hypothetical protein af1432"/>
    <property type="match status" value="1"/>
</dbReference>
<dbReference type="SUPFAM" id="SSF109604">
    <property type="entry name" value="HD-domain/PDEase-like"/>
    <property type="match status" value="1"/>
</dbReference>
<dbReference type="InterPro" id="IPR003695">
    <property type="entry name" value="Ppx_GppA_N"/>
</dbReference>
<dbReference type="GO" id="GO:0016462">
    <property type="term" value="F:pyrophosphatase activity"/>
    <property type="evidence" value="ECO:0007669"/>
    <property type="project" value="TreeGrafter"/>
</dbReference>
<accession>A0A1Y6CGA9</accession>
<evidence type="ECO:0000313" key="4">
    <source>
        <dbReference type="Proteomes" id="UP000192917"/>
    </source>
</evidence>
<dbReference type="CDD" id="cd24052">
    <property type="entry name" value="ASKHA_NBD_HpPPX-GppA-like"/>
    <property type="match status" value="1"/>
</dbReference>
<gene>
    <name evidence="3" type="ORF">SAMN05428998_11995</name>
</gene>
<dbReference type="Pfam" id="PF02541">
    <property type="entry name" value="Ppx-GppA"/>
    <property type="match status" value="1"/>
</dbReference>
<dbReference type="InterPro" id="IPR043129">
    <property type="entry name" value="ATPase_NBD"/>
</dbReference>
<dbReference type="PANTHER" id="PTHR30005:SF0">
    <property type="entry name" value="RETROGRADE REGULATION PROTEIN 2"/>
    <property type="match status" value="1"/>
</dbReference>
<evidence type="ECO:0000259" key="1">
    <source>
        <dbReference type="Pfam" id="PF02541"/>
    </source>
</evidence>
<name>A0A1Y6CGA9_9PROT</name>
<keyword evidence="4" id="KW-1185">Reference proteome</keyword>
<dbReference type="Proteomes" id="UP000192917">
    <property type="component" value="Unassembled WGS sequence"/>
</dbReference>
<dbReference type="AlphaFoldDB" id="A0A1Y6CGA9"/>
<dbReference type="Pfam" id="PF21697">
    <property type="entry name" value="Ppx_C"/>
    <property type="match status" value="1"/>
</dbReference>
<dbReference type="SUPFAM" id="SSF53067">
    <property type="entry name" value="Actin-like ATPase domain"/>
    <property type="match status" value="2"/>
</dbReference>
<dbReference type="EMBL" id="FWZX01000019">
    <property type="protein sequence ID" value="SMF54107.1"/>
    <property type="molecule type" value="Genomic_DNA"/>
</dbReference>
<reference evidence="3 4" key="1">
    <citation type="submission" date="2017-04" db="EMBL/GenBank/DDBJ databases">
        <authorList>
            <person name="Afonso C.L."/>
            <person name="Miller P.J."/>
            <person name="Scott M.A."/>
            <person name="Spackman E."/>
            <person name="Goraichik I."/>
            <person name="Dimitrov K.M."/>
            <person name="Suarez D.L."/>
            <person name="Swayne D.E."/>
        </authorList>
    </citation>
    <scope>NUCLEOTIDE SEQUENCE [LARGE SCALE GENOMIC DNA]</scope>
    <source>
        <strain evidence="3 4">USBA 355</strain>
    </source>
</reference>